<feature type="transmembrane region" description="Helical" evidence="7">
    <location>
        <begin position="385"/>
        <end position="407"/>
    </location>
</feature>
<dbReference type="SUPFAM" id="SSF103473">
    <property type="entry name" value="MFS general substrate transporter"/>
    <property type="match status" value="1"/>
</dbReference>
<keyword evidence="5" id="KW-0175">Coiled coil</keyword>
<feature type="transmembrane region" description="Helical" evidence="7">
    <location>
        <begin position="419"/>
        <end position="438"/>
    </location>
</feature>
<keyword evidence="2 7" id="KW-0812">Transmembrane</keyword>
<comment type="subcellular location">
    <subcellularLocation>
        <location evidence="1">Membrane</location>
        <topology evidence="1">Multi-pass membrane protein</topology>
    </subcellularLocation>
</comment>
<evidence type="ECO:0000313" key="10">
    <source>
        <dbReference type="Proteomes" id="UP000001940"/>
    </source>
</evidence>
<dbReference type="Reactome" id="R-CEL-9793528">
    <property type="pathway name" value="Ciprofloxacin ADME"/>
</dbReference>
<dbReference type="PROSITE" id="PS00216">
    <property type="entry name" value="SUGAR_TRANSPORT_1"/>
    <property type="match status" value="1"/>
</dbReference>
<organism evidence="9 10">
    <name type="scientific">Caenorhabditis elegans</name>
    <dbReference type="NCBI Taxonomy" id="6239"/>
    <lineage>
        <taxon>Eukaryota</taxon>
        <taxon>Metazoa</taxon>
        <taxon>Ecdysozoa</taxon>
        <taxon>Nematoda</taxon>
        <taxon>Chromadorea</taxon>
        <taxon>Rhabditida</taxon>
        <taxon>Rhabditina</taxon>
        <taxon>Rhabditomorpha</taxon>
        <taxon>Rhabditoidea</taxon>
        <taxon>Rhabditidae</taxon>
        <taxon>Peloderinae</taxon>
        <taxon>Caenorhabditis</taxon>
    </lineage>
</organism>
<dbReference type="PANTHER" id="PTHR24064">
    <property type="entry name" value="SOLUTE CARRIER FAMILY 22 MEMBER"/>
    <property type="match status" value="1"/>
</dbReference>
<dbReference type="KEGG" id="cel:CELE_ZK892.3"/>
<feature type="transmembrane region" description="Helical" evidence="7">
    <location>
        <begin position="295"/>
        <end position="314"/>
    </location>
</feature>
<feature type="compositionally biased region" description="Basic and acidic residues" evidence="6">
    <location>
        <begin position="522"/>
        <end position="535"/>
    </location>
</feature>
<name>Q09617_CAEEL</name>
<dbReference type="InterPro" id="IPR036259">
    <property type="entry name" value="MFS_trans_sf"/>
</dbReference>
<feature type="compositionally biased region" description="Polar residues" evidence="6">
    <location>
        <begin position="510"/>
        <end position="521"/>
    </location>
</feature>
<dbReference type="PhylomeDB" id="Q09617"/>
<dbReference type="Reactome" id="R-CEL-112311">
    <property type="pathway name" value="Neurotransmitter clearance"/>
</dbReference>
<reference evidence="9 10" key="1">
    <citation type="journal article" date="1998" name="Science">
        <title>Genome sequence of the nematode C. elegans: a platform for investigating biology.</title>
        <authorList>
            <consortium name="The C. elegans sequencing consortium"/>
            <person name="Sulson J.E."/>
            <person name="Waterston R."/>
        </authorList>
    </citation>
    <scope>NUCLEOTIDE SEQUENCE [LARGE SCALE GENOMIC DNA]</scope>
    <source>
        <strain evidence="9 10">Bristol N2</strain>
    </source>
</reference>
<dbReference type="eggNOG" id="KOG0255">
    <property type="taxonomic scope" value="Eukaryota"/>
</dbReference>
<dbReference type="Reactome" id="R-CEL-2161517">
    <property type="pathway name" value="Abacavir transmembrane transport"/>
</dbReference>
<dbReference type="PROSITE" id="PS50850">
    <property type="entry name" value="MFS"/>
    <property type="match status" value="1"/>
</dbReference>
<evidence type="ECO:0000256" key="6">
    <source>
        <dbReference type="SAM" id="MobiDB-lite"/>
    </source>
</evidence>
<dbReference type="Reactome" id="R-CEL-9749641">
    <property type="pathway name" value="Aspirin ADME"/>
</dbReference>
<feature type="compositionally biased region" description="Basic and acidic residues" evidence="6">
    <location>
        <begin position="489"/>
        <end position="506"/>
    </location>
</feature>
<keyword evidence="3 7" id="KW-1133">Transmembrane helix</keyword>
<gene>
    <name evidence="9" type="ORF">CELE_ZK892.3</name>
    <name evidence="9 11" type="ORF">ZK892.3</name>
</gene>
<dbReference type="Reactome" id="R-CEL-200425">
    <property type="pathway name" value="Carnitine shuttle"/>
</dbReference>
<dbReference type="InterPro" id="IPR005828">
    <property type="entry name" value="MFS_sugar_transport-like"/>
</dbReference>
<feature type="region of interest" description="Disordered" evidence="6">
    <location>
        <begin position="480"/>
        <end position="541"/>
    </location>
</feature>
<dbReference type="GO" id="GO:0022857">
    <property type="term" value="F:transmembrane transporter activity"/>
    <property type="evidence" value="ECO:0007669"/>
    <property type="project" value="InterPro"/>
</dbReference>
<dbReference type="InterPro" id="IPR020846">
    <property type="entry name" value="MFS_dom"/>
</dbReference>
<feature type="transmembrane region" description="Helical" evidence="7">
    <location>
        <begin position="112"/>
        <end position="128"/>
    </location>
</feature>
<dbReference type="PaxDb" id="6239-ZK892.3"/>
<evidence type="ECO:0000256" key="4">
    <source>
        <dbReference type="ARBA" id="ARBA00023136"/>
    </source>
</evidence>
<evidence type="ECO:0000256" key="3">
    <source>
        <dbReference type="ARBA" id="ARBA00022989"/>
    </source>
</evidence>
<keyword evidence="10" id="KW-1185">Reference proteome</keyword>
<dbReference type="InterPro" id="IPR005829">
    <property type="entry name" value="Sugar_transporter_CS"/>
</dbReference>
<evidence type="ECO:0000256" key="2">
    <source>
        <dbReference type="ARBA" id="ARBA00022692"/>
    </source>
</evidence>
<feature type="transmembrane region" description="Helical" evidence="7">
    <location>
        <begin position="450"/>
        <end position="469"/>
    </location>
</feature>
<dbReference type="Reactome" id="R-CEL-549127">
    <property type="pathway name" value="Organic cation transport"/>
</dbReference>
<dbReference type="STRING" id="6239.ZK892.3.1"/>
<dbReference type="AGR" id="WB:WBGene00014127"/>
<dbReference type="OMA" id="GMATYIT"/>
<dbReference type="AlphaFoldDB" id="Q09617"/>
<dbReference type="Gene3D" id="1.20.1250.20">
    <property type="entry name" value="MFS general substrate transporter like domains"/>
    <property type="match status" value="1"/>
</dbReference>
<dbReference type="SMR" id="Q09617"/>
<evidence type="ECO:0000256" key="5">
    <source>
        <dbReference type="SAM" id="Coils"/>
    </source>
</evidence>
<dbReference type="FunCoup" id="Q09617">
    <property type="interactions" value="7"/>
</dbReference>
<keyword evidence="4 7" id="KW-0472">Membrane</keyword>
<dbReference type="HOGENOM" id="CLU_001265_33_8_1"/>
<dbReference type="OrthoDB" id="5296287at2759"/>
<dbReference type="RefSeq" id="NP_496162.1">
    <property type="nucleotide sequence ID" value="NM_063761.3"/>
</dbReference>
<dbReference type="UCSC" id="ZK892.3">
    <property type="organism name" value="c. elegans"/>
</dbReference>
<evidence type="ECO:0000313" key="9">
    <source>
        <dbReference type="EMBL" id="CAA88567.1"/>
    </source>
</evidence>
<feature type="transmembrane region" description="Helical" evidence="7">
    <location>
        <begin position="12"/>
        <end position="34"/>
    </location>
</feature>
<evidence type="ECO:0000259" key="8">
    <source>
        <dbReference type="PROSITE" id="PS50850"/>
    </source>
</evidence>
<dbReference type="GeneID" id="174558"/>
<dbReference type="Reactome" id="R-CEL-442660">
    <property type="pathway name" value="Na+/Cl- dependent neurotransmitter transporters"/>
</dbReference>
<protein>
    <submittedName>
        <fullName evidence="9">Major facilitator superfamily (MFS) profile domain-containing protein</fullName>
    </submittedName>
</protein>
<feature type="transmembrane region" description="Helical" evidence="7">
    <location>
        <begin position="358"/>
        <end position="379"/>
    </location>
</feature>
<dbReference type="Proteomes" id="UP000001940">
    <property type="component" value="Chromosome II"/>
</dbReference>
<dbReference type="InParanoid" id="Q09617"/>
<dbReference type="EMBL" id="BX284602">
    <property type="protein sequence ID" value="CAA88567.1"/>
    <property type="molecule type" value="Genomic_DNA"/>
</dbReference>
<dbReference type="PIR" id="T28069">
    <property type="entry name" value="T28069"/>
</dbReference>
<feature type="coiled-coil region" evidence="5">
    <location>
        <begin position="243"/>
        <end position="270"/>
    </location>
</feature>
<sequence>MNIPSGQWRLDVMMMCLYQMALFFSAQLVFVIFLEYMPKTACTEKNYCYKLESKCLSDYDENKPNICLVPNGSKSQFDECVNDKKYLYFESAQHYYQQDCTSLTHYSASTNMYLGVLFANLILGVLADKLGRRPIFFASIAIGVVSLILSAAIPSLIAFYIFRFTTGVGVAGAQIVGWSYGSEMISAKRRFQLRTFSNWANARILVVFVAFITRRWDTASYVCAAISALIFPILWKLPESPVFLEQKHRIEEANEAREQLAELCDMEYEEKEAAAINNLKKITFMDLWRNERLRTNFLVLCFMWFFVGMATYITDLNGADMSTNLYVGQFLSGLLLTISKIIFGFAEPRFEWLGRRAIFLFSQGVAIIAYILILVALVTSNKETTWYLIVYLCAYSFQALATETCYLSVAELIPTDVRVTVAAITNICLRLGTIVASLTKPLKFSFEPGLFLINLIVCSIGITVVYFYLEESRNVNLQHVGQDEEPSAEDEHSKAMLNDSGEKSADDSGVASTDNSALATSTDRRDEASETEHSNTKSRVA</sequence>
<dbReference type="Bgee" id="WBGene00014127">
    <property type="expression patterns" value="Expressed in material anatomical entity and 2 other cell types or tissues"/>
</dbReference>
<dbReference type="CTD" id="174558"/>
<evidence type="ECO:0000256" key="7">
    <source>
        <dbReference type="SAM" id="Phobius"/>
    </source>
</evidence>
<feature type="transmembrane region" description="Helical" evidence="7">
    <location>
        <begin position="326"/>
        <end position="346"/>
    </location>
</feature>
<evidence type="ECO:0000313" key="11">
    <source>
        <dbReference type="WormBase" id="ZK892.3"/>
    </source>
</evidence>
<evidence type="ECO:0000256" key="1">
    <source>
        <dbReference type="ARBA" id="ARBA00004141"/>
    </source>
</evidence>
<dbReference type="Pfam" id="PF00083">
    <property type="entry name" value="Sugar_tr"/>
    <property type="match status" value="1"/>
</dbReference>
<dbReference type="Reactome" id="R-CEL-561048">
    <property type="pathway name" value="Organic anion transport"/>
</dbReference>
<accession>Q09617</accession>
<dbReference type="GO" id="GO:0016020">
    <property type="term" value="C:membrane"/>
    <property type="evidence" value="ECO:0007669"/>
    <property type="project" value="UniProtKB-SubCell"/>
</dbReference>
<dbReference type="WormBase" id="ZK892.3">
    <property type="protein sequence ID" value="CE01726"/>
    <property type="gene ID" value="WBGene00014127"/>
</dbReference>
<proteinExistence type="predicted"/>
<feature type="domain" description="Major facilitator superfamily (MFS) profile" evidence="8">
    <location>
        <begin position="14"/>
        <end position="473"/>
    </location>
</feature>
<dbReference type="Reactome" id="R-CEL-181430">
    <property type="pathway name" value="Norepinephrine Neurotransmitter Release Cycle"/>
</dbReference>
<feature type="transmembrane region" description="Helical" evidence="7">
    <location>
        <begin position="135"/>
        <end position="153"/>
    </location>
</feature>